<evidence type="ECO:0000259" key="7">
    <source>
        <dbReference type="PROSITE" id="PS51462"/>
    </source>
</evidence>
<dbReference type="SUPFAM" id="SSF55811">
    <property type="entry name" value="Nudix"/>
    <property type="match status" value="1"/>
</dbReference>
<dbReference type="PROSITE" id="PS51462">
    <property type="entry name" value="NUDIX"/>
    <property type="match status" value="1"/>
</dbReference>
<evidence type="ECO:0000256" key="6">
    <source>
        <dbReference type="ARBA" id="ARBA00023211"/>
    </source>
</evidence>
<comment type="cofactor">
    <cofactor evidence="2">
        <name>Mg(2+)</name>
        <dbReference type="ChEBI" id="CHEBI:18420"/>
    </cofactor>
</comment>
<dbReference type="GO" id="GO:0005739">
    <property type="term" value="C:mitochondrion"/>
    <property type="evidence" value="ECO:0007669"/>
    <property type="project" value="TreeGrafter"/>
</dbReference>
<keyword evidence="5" id="KW-0460">Magnesium</keyword>
<evidence type="ECO:0000256" key="5">
    <source>
        <dbReference type="ARBA" id="ARBA00022842"/>
    </source>
</evidence>
<dbReference type="Gene3D" id="3.90.79.10">
    <property type="entry name" value="Nucleoside Triphosphate Pyrophosphohydrolase"/>
    <property type="match status" value="1"/>
</dbReference>
<keyword evidence="6" id="KW-0464">Manganese</keyword>
<evidence type="ECO:0000256" key="3">
    <source>
        <dbReference type="ARBA" id="ARBA00022723"/>
    </source>
</evidence>
<dbReference type="EMBL" id="JACAZH010000007">
    <property type="protein sequence ID" value="KAF7363840.1"/>
    <property type="molecule type" value="Genomic_DNA"/>
</dbReference>
<dbReference type="AlphaFoldDB" id="A0A8H6YMH4"/>
<proteinExistence type="predicted"/>
<evidence type="ECO:0000256" key="2">
    <source>
        <dbReference type="ARBA" id="ARBA00001946"/>
    </source>
</evidence>
<dbReference type="PANTHER" id="PTHR12318">
    <property type="entry name" value="TESTOSTERONE-REGULATED PROTEIN RP2"/>
    <property type="match status" value="1"/>
</dbReference>
<accession>A0A8H6YMH4</accession>
<keyword evidence="4 8" id="KW-0378">Hydrolase</keyword>
<evidence type="ECO:0000256" key="1">
    <source>
        <dbReference type="ARBA" id="ARBA00001936"/>
    </source>
</evidence>
<sequence length="336" mass="36407">MLFPAMGLSRSRALPLLRSGIRHWNFGRPLLVCSFMSTSTTPAAKVAPATPRPSASLVIINSRNEVLFVHRNPQARSFGGVHVFPGGNLDPAQDSSLTVTAIRETFEEAGILLASGPTLPDAVLDTARHAVHAGNTSFQAFLTEHNLVPDVQALLPFTQWITPVSVPRRFQTQFFIAFLGSPTGFSSGAKEDRIPKPDGGQEVIAARFIHPDAVLAEFSAGKITLMPPQFYIIHTLSSILRGGVTTADQRARVEELARGGFGKMIINPQRLPGPPDEQGRIVLTYEGDHTRGGPEGRLHRAVVLSGKGGVTSEIRLERNFDIFKEIDVVPSKLLDA</sequence>
<dbReference type="GO" id="GO:0046872">
    <property type="term" value="F:metal ion binding"/>
    <property type="evidence" value="ECO:0007669"/>
    <property type="project" value="UniProtKB-KW"/>
</dbReference>
<dbReference type="Proteomes" id="UP000623467">
    <property type="component" value="Unassembled WGS sequence"/>
</dbReference>
<evidence type="ECO:0000313" key="8">
    <source>
        <dbReference type="EMBL" id="KAF7363840.1"/>
    </source>
</evidence>
<organism evidence="8 9">
    <name type="scientific">Mycena sanguinolenta</name>
    <dbReference type="NCBI Taxonomy" id="230812"/>
    <lineage>
        <taxon>Eukaryota</taxon>
        <taxon>Fungi</taxon>
        <taxon>Dikarya</taxon>
        <taxon>Basidiomycota</taxon>
        <taxon>Agaricomycotina</taxon>
        <taxon>Agaricomycetes</taxon>
        <taxon>Agaricomycetidae</taxon>
        <taxon>Agaricales</taxon>
        <taxon>Marasmiineae</taxon>
        <taxon>Mycenaceae</taxon>
        <taxon>Mycena</taxon>
    </lineage>
</organism>
<keyword evidence="3" id="KW-0479">Metal-binding</keyword>
<comment type="caution">
    <text evidence="8">The sequence shown here is derived from an EMBL/GenBank/DDBJ whole genome shotgun (WGS) entry which is preliminary data.</text>
</comment>
<dbReference type="CDD" id="cd18870">
    <property type="entry name" value="NUDIX_AcylCoAdiphos_Nudt19"/>
    <property type="match status" value="1"/>
</dbReference>
<dbReference type="GO" id="GO:0016818">
    <property type="term" value="F:hydrolase activity, acting on acid anhydrides, in phosphorus-containing anhydrides"/>
    <property type="evidence" value="ECO:0007669"/>
    <property type="project" value="InterPro"/>
</dbReference>
<comment type="cofactor">
    <cofactor evidence="1">
        <name>Mn(2+)</name>
        <dbReference type="ChEBI" id="CHEBI:29035"/>
    </cofactor>
</comment>
<dbReference type="InterPro" id="IPR000086">
    <property type="entry name" value="NUDIX_hydrolase_dom"/>
</dbReference>
<protein>
    <submittedName>
        <fullName evidence="8">Putative nudix hydrolase 7</fullName>
    </submittedName>
</protein>
<evidence type="ECO:0000256" key="4">
    <source>
        <dbReference type="ARBA" id="ARBA00022801"/>
    </source>
</evidence>
<evidence type="ECO:0000313" key="9">
    <source>
        <dbReference type="Proteomes" id="UP000623467"/>
    </source>
</evidence>
<dbReference type="InterPro" id="IPR039121">
    <property type="entry name" value="NUDT19"/>
</dbReference>
<dbReference type="OrthoDB" id="1695362at2759"/>
<gene>
    <name evidence="8" type="ORF">MSAN_01042000</name>
</gene>
<reference evidence="8" key="1">
    <citation type="submission" date="2020-05" db="EMBL/GenBank/DDBJ databases">
        <title>Mycena genomes resolve the evolution of fungal bioluminescence.</title>
        <authorList>
            <person name="Tsai I.J."/>
        </authorList>
    </citation>
    <scope>NUCLEOTIDE SEQUENCE</scope>
    <source>
        <strain evidence="8">160909Yilan</strain>
    </source>
</reference>
<dbReference type="Pfam" id="PF00293">
    <property type="entry name" value="NUDIX"/>
    <property type="match status" value="1"/>
</dbReference>
<dbReference type="PANTHER" id="PTHR12318:SF0">
    <property type="entry name" value="ACYL-COENZYME A DIPHOSPHATASE NUDT19"/>
    <property type="match status" value="1"/>
</dbReference>
<keyword evidence="9" id="KW-1185">Reference proteome</keyword>
<dbReference type="InterPro" id="IPR015797">
    <property type="entry name" value="NUDIX_hydrolase-like_dom_sf"/>
</dbReference>
<name>A0A8H6YMH4_9AGAR</name>
<feature type="domain" description="Nudix hydrolase" evidence="7">
    <location>
        <begin position="50"/>
        <end position="231"/>
    </location>
</feature>